<organism evidence="1 2">
    <name type="scientific">Choanephora cucurbitarum</name>
    <dbReference type="NCBI Taxonomy" id="101091"/>
    <lineage>
        <taxon>Eukaryota</taxon>
        <taxon>Fungi</taxon>
        <taxon>Fungi incertae sedis</taxon>
        <taxon>Mucoromycota</taxon>
        <taxon>Mucoromycotina</taxon>
        <taxon>Mucoromycetes</taxon>
        <taxon>Mucorales</taxon>
        <taxon>Mucorineae</taxon>
        <taxon>Choanephoraceae</taxon>
        <taxon>Choanephoroideae</taxon>
        <taxon>Choanephora</taxon>
    </lineage>
</organism>
<evidence type="ECO:0000313" key="1">
    <source>
        <dbReference type="EMBL" id="OBZ90825.1"/>
    </source>
</evidence>
<sequence length="112" mass="12645">MTSKATQEYRSSFITLISQLSELEQKGQEFFDKIEKSVFAPYEVSTAQGKKEKKCFYSVMLMNTLQALETHARSCGLLSISGQSDGQTTRNLATRNAETLQAVDTFFQEKSR</sequence>
<accession>A0A1C7NNX7</accession>
<dbReference type="AlphaFoldDB" id="A0A1C7NNX7"/>
<dbReference type="OrthoDB" id="2220024at2759"/>
<gene>
    <name evidence="1" type="ORF">A0J61_01131</name>
</gene>
<protein>
    <submittedName>
        <fullName evidence="1">Uncharacterized protein</fullName>
    </submittedName>
</protein>
<proteinExistence type="predicted"/>
<evidence type="ECO:0000313" key="2">
    <source>
        <dbReference type="Proteomes" id="UP000093000"/>
    </source>
</evidence>
<name>A0A1C7NNX7_9FUNG</name>
<feature type="non-terminal residue" evidence="1">
    <location>
        <position position="112"/>
    </location>
</feature>
<dbReference type="EMBL" id="LUGH01000032">
    <property type="protein sequence ID" value="OBZ90825.1"/>
    <property type="molecule type" value="Genomic_DNA"/>
</dbReference>
<dbReference type="Proteomes" id="UP000093000">
    <property type="component" value="Unassembled WGS sequence"/>
</dbReference>
<keyword evidence="2" id="KW-1185">Reference proteome</keyword>
<comment type="caution">
    <text evidence="1">The sequence shown here is derived from an EMBL/GenBank/DDBJ whole genome shotgun (WGS) entry which is preliminary data.</text>
</comment>
<dbReference type="InParanoid" id="A0A1C7NNX7"/>
<reference evidence="1 2" key="1">
    <citation type="submission" date="2016-03" db="EMBL/GenBank/DDBJ databases">
        <title>Choanephora cucurbitarum.</title>
        <authorList>
            <person name="Min B."/>
            <person name="Park H."/>
            <person name="Park J.-H."/>
            <person name="Shin H.-D."/>
            <person name="Choi I.-G."/>
        </authorList>
    </citation>
    <scope>NUCLEOTIDE SEQUENCE [LARGE SCALE GENOMIC DNA]</scope>
    <source>
        <strain evidence="1 2">KUS-F28377</strain>
    </source>
</reference>